<dbReference type="AlphaFoldDB" id="X1DKA5"/>
<evidence type="ECO:0000313" key="1">
    <source>
        <dbReference type="EMBL" id="GAH20617.1"/>
    </source>
</evidence>
<organism evidence="1">
    <name type="scientific">marine sediment metagenome</name>
    <dbReference type="NCBI Taxonomy" id="412755"/>
    <lineage>
        <taxon>unclassified sequences</taxon>
        <taxon>metagenomes</taxon>
        <taxon>ecological metagenomes</taxon>
    </lineage>
</organism>
<accession>X1DKA5</accession>
<dbReference type="EMBL" id="BARU01004453">
    <property type="protein sequence ID" value="GAH20617.1"/>
    <property type="molecule type" value="Genomic_DNA"/>
</dbReference>
<dbReference type="SUPFAM" id="SSF103190">
    <property type="entry name" value="Sensory domain-like"/>
    <property type="match status" value="2"/>
</dbReference>
<dbReference type="InterPro" id="IPR029151">
    <property type="entry name" value="Sensor-like_sf"/>
</dbReference>
<protein>
    <recommendedName>
        <fullName evidence="2">Single cache domain-containing protein</fullName>
    </recommendedName>
</protein>
<gene>
    <name evidence="1" type="ORF">S03H2_08961</name>
</gene>
<name>X1DKA5_9ZZZZ</name>
<reference evidence="1" key="1">
    <citation type="journal article" date="2014" name="Front. Microbiol.">
        <title>High frequency of phylogenetically diverse reductive dehalogenase-homologous genes in deep subseafloor sedimentary metagenomes.</title>
        <authorList>
            <person name="Kawai M."/>
            <person name="Futagami T."/>
            <person name="Toyoda A."/>
            <person name="Takaki Y."/>
            <person name="Nishi S."/>
            <person name="Hori S."/>
            <person name="Arai W."/>
            <person name="Tsubouchi T."/>
            <person name="Morono Y."/>
            <person name="Uchiyama I."/>
            <person name="Ito T."/>
            <person name="Fujiyama A."/>
            <person name="Inagaki F."/>
            <person name="Takami H."/>
        </authorList>
    </citation>
    <scope>NUCLEOTIDE SEQUENCE</scope>
    <source>
        <strain evidence="1">Expedition CK06-06</strain>
    </source>
</reference>
<proteinExistence type="predicted"/>
<feature type="non-terminal residue" evidence="1">
    <location>
        <position position="210"/>
    </location>
</feature>
<comment type="caution">
    <text evidence="1">The sequence shown here is derived from an EMBL/GenBank/DDBJ whole genome shotgun (WGS) entry which is preliminary data.</text>
</comment>
<evidence type="ECO:0008006" key="2">
    <source>
        <dbReference type="Google" id="ProtNLM"/>
    </source>
</evidence>
<sequence>MLVGALAILVSLHTSQIVLNETKSRVAVDLRVAHKFLDKEIEKSVITLELVAEKQRLIDPLEKSQPIPADVRAWLEKKRVDSGFDFLTLCNEKGKVILRTRFPYNKGDFSFSNGIVSGALQRKSASGIVIIPSQALKMEGEDLLQQAYIKFMPTPQAKPRSEKAETSGMALMAAVPVWTRDERIIGVLYGGTLLNRNYQLVDYVRDMVLK</sequence>